<keyword evidence="5 7" id="KW-0520">NAD</keyword>
<dbReference type="Proteomes" id="UP001589776">
    <property type="component" value="Unassembled WGS sequence"/>
</dbReference>
<dbReference type="EC" id="1.1.1.22" evidence="3 7"/>
<dbReference type="SUPFAM" id="SSF52413">
    <property type="entry name" value="UDP-glucose/GDP-mannose dehydrogenase C-terminal domain"/>
    <property type="match status" value="1"/>
</dbReference>
<dbReference type="InterPro" id="IPR028357">
    <property type="entry name" value="UDPglc_DH_bac"/>
</dbReference>
<dbReference type="InterPro" id="IPR001732">
    <property type="entry name" value="UDP-Glc/GDP-Man_DH_N"/>
</dbReference>
<comment type="catalytic activity">
    <reaction evidence="6 7">
        <text>UDP-alpha-D-glucose + 2 NAD(+) + H2O = UDP-alpha-D-glucuronate + 2 NADH + 3 H(+)</text>
        <dbReference type="Rhea" id="RHEA:23596"/>
        <dbReference type="ChEBI" id="CHEBI:15377"/>
        <dbReference type="ChEBI" id="CHEBI:15378"/>
        <dbReference type="ChEBI" id="CHEBI:57540"/>
        <dbReference type="ChEBI" id="CHEBI:57945"/>
        <dbReference type="ChEBI" id="CHEBI:58052"/>
        <dbReference type="ChEBI" id="CHEBI:58885"/>
        <dbReference type="EC" id="1.1.1.22"/>
    </reaction>
</comment>
<dbReference type="InterPro" id="IPR036291">
    <property type="entry name" value="NAD(P)-bd_dom_sf"/>
</dbReference>
<keyword evidence="4 7" id="KW-0560">Oxidoreductase</keyword>
<dbReference type="RefSeq" id="WP_377471250.1">
    <property type="nucleotide sequence ID" value="NZ_JBHLWN010000067.1"/>
</dbReference>
<evidence type="ECO:0000256" key="4">
    <source>
        <dbReference type="ARBA" id="ARBA00023002"/>
    </source>
</evidence>
<dbReference type="PIRSF" id="PIRSF500134">
    <property type="entry name" value="UDPglc_DH_bac"/>
    <property type="match status" value="1"/>
</dbReference>
<evidence type="ECO:0000313" key="10">
    <source>
        <dbReference type="Proteomes" id="UP001589776"/>
    </source>
</evidence>
<protein>
    <recommendedName>
        <fullName evidence="3 7">UDP-glucose 6-dehydrogenase</fullName>
        <ecNumber evidence="3 7">1.1.1.22</ecNumber>
    </recommendedName>
</protein>
<keyword evidence="10" id="KW-1185">Reference proteome</keyword>
<evidence type="ECO:0000256" key="3">
    <source>
        <dbReference type="ARBA" id="ARBA00012954"/>
    </source>
</evidence>
<dbReference type="InterPro" id="IPR036220">
    <property type="entry name" value="UDP-Glc/GDP-Man_DH_C_sf"/>
</dbReference>
<comment type="pathway">
    <text evidence="1">Nucleotide-sugar biosynthesis; UDP-alpha-D-glucuronate biosynthesis; UDP-alpha-D-glucuronate from UDP-alpha-D-glucose: step 1/1.</text>
</comment>
<reference evidence="9 10" key="1">
    <citation type="submission" date="2024-09" db="EMBL/GenBank/DDBJ databases">
        <authorList>
            <person name="Sun Q."/>
            <person name="Mori K."/>
        </authorList>
    </citation>
    <scope>NUCLEOTIDE SEQUENCE [LARGE SCALE GENOMIC DNA]</scope>
    <source>
        <strain evidence="9 10">CCM 7759</strain>
    </source>
</reference>
<comment type="caution">
    <text evidence="9">The sequence shown here is derived from an EMBL/GenBank/DDBJ whole genome shotgun (WGS) entry which is preliminary data.</text>
</comment>
<dbReference type="InterPro" id="IPR008927">
    <property type="entry name" value="6-PGluconate_DH-like_C_sf"/>
</dbReference>
<dbReference type="EMBL" id="JBHLWN010000067">
    <property type="protein sequence ID" value="MFC0213918.1"/>
    <property type="molecule type" value="Genomic_DNA"/>
</dbReference>
<dbReference type="Pfam" id="PF00984">
    <property type="entry name" value="UDPG_MGDP_dh"/>
    <property type="match status" value="1"/>
</dbReference>
<dbReference type="PIRSF" id="PIRSF000124">
    <property type="entry name" value="UDPglc_GDPman_dh"/>
    <property type="match status" value="1"/>
</dbReference>
<dbReference type="NCBIfam" id="TIGR03026">
    <property type="entry name" value="NDP-sugDHase"/>
    <property type="match status" value="1"/>
</dbReference>
<dbReference type="InterPro" id="IPR014026">
    <property type="entry name" value="UDP-Glc/GDP-Man_DH_dimer"/>
</dbReference>
<dbReference type="GO" id="GO:0016491">
    <property type="term" value="F:oxidoreductase activity"/>
    <property type="evidence" value="ECO:0007669"/>
    <property type="project" value="UniProtKB-KW"/>
</dbReference>
<dbReference type="Gene3D" id="1.20.5.100">
    <property type="entry name" value="Cytochrome c1, transmembrane anchor, C-terminal"/>
    <property type="match status" value="1"/>
</dbReference>
<dbReference type="Pfam" id="PF03721">
    <property type="entry name" value="UDPG_MGDP_dh_N"/>
    <property type="match status" value="1"/>
</dbReference>
<dbReference type="Gene3D" id="3.40.50.720">
    <property type="entry name" value="NAD(P)-binding Rossmann-like Domain"/>
    <property type="match status" value="2"/>
</dbReference>
<accession>A0ABV6DMU0</accession>
<evidence type="ECO:0000313" key="9">
    <source>
        <dbReference type="EMBL" id="MFC0213918.1"/>
    </source>
</evidence>
<dbReference type="SUPFAM" id="SSF51735">
    <property type="entry name" value="NAD(P)-binding Rossmann-fold domains"/>
    <property type="match status" value="1"/>
</dbReference>
<sequence length="447" mass="48786">MKIGIIGTGYVGLVTGVCLAEMGHEVTCIDQNTAKIQLLQSGQAPIYEPGLEPLLTRHSALGTLQFRSSIAEMAEDAAAIFIAVGTPSGADGTADLSFVLQAADQIADFITRYTVVVAKSTVPVGTTRVIMERIQAKLESRGLSRKLADVVSNPEFLREGKAIEDFLQPDRIVVGIESQQAARVMEQIYEPLTKKGHSLIVMDLRSSEMTKYAANAMLASRISFINEIAELCEATGADVEKVRLGIGSDHRIGPFFLSAGVGYGGSCFPKDVAALMATAREYQASSSILQATVEVNRRQRKRFLAKVAEYFHGSLEGKAITVWGVAFKPDTDDIREAPALDLIKSLLNEGAAVSIHDPIALPHAKQVFGDRPGIRYFNDPYEAVQGAHALMLVTDWDVYRKADMDLVKKSMNKPVVFDGRNVFDPVQMKNAGFHHYSIGRKASWEHE</sequence>
<evidence type="ECO:0000256" key="7">
    <source>
        <dbReference type="PIRNR" id="PIRNR000124"/>
    </source>
</evidence>
<gene>
    <name evidence="9" type="ORF">ACFFK0_15915</name>
</gene>
<dbReference type="PANTHER" id="PTHR43750">
    <property type="entry name" value="UDP-GLUCOSE 6-DEHYDROGENASE TUAD"/>
    <property type="match status" value="1"/>
</dbReference>
<evidence type="ECO:0000256" key="6">
    <source>
        <dbReference type="ARBA" id="ARBA00047473"/>
    </source>
</evidence>
<dbReference type="InterPro" id="IPR017476">
    <property type="entry name" value="UDP-Glc/GDP-Man"/>
</dbReference>
<feature type="domain" description="UDP-glucose/GDP-mannose dehydrogenase C-terminal" evidence="8">
    <location>
        <begin position="321"/>
        <end position="425"/>
    </location>
</feature>
<evidence type="ECO:0000256" key="1">
    <source>
        <dbReference type="ARBA" id="ARBA00004701"/>
    </source>
</evidence>
<dbReference type="SUPFAM" id="SSF48179">
    <property type="entry name" value="6-phosphogluconate dehydrogenase C-terminal domain-like"/>
    <property type="match status" value="1"/>
</dbReference>
<comment type="similarity">
    <text evidence="2 7">Belongs to the UDP-glucose/GDP-mannose dehydrogenase family.</text>
</comment>
<dbReference type="Pfam" id="PF03720">
    <property type="entry name" value="UDPG_MGDP_dh_C"/>
    <property type="match status" value="1"/>
</dbReference>
<organism evidence="9 10">
    <name type="scientific">Paenibacillus chartarius</name>
    <dbReference type="NCBI Taxonomy" id="747481"/>
    <lineage>
        <taxon>Bacteria</taxon>
        <taxon>Bacillati</taxon>
        <taxon>Bacillota</taxon>
        <taxon>Bacilli</taxon>
        <taxon>Bacillales</taxon>
        <taxon>Paenibacillaceae</taxon>
        <taxon>Paenibacillus</taxon>
    </lineage>
</organism>
<evidence type="ECO:0000256" key="2">
    <source>
        <dbReference type="ARBA" id="ARBA00006601"/>
    </source>
</evidence>
<name>A0ABV6DMU0_9BACL</name>
<evidence type="ECO:0000256" key="5">
    <source>
        <dbReference type="ARBA" id="ARBA00023027"/>
    </source>
</evidence>
<evidence type="ECO:0000259" key="8">
    <source>
        <dbReference type="SMART" id="SM00984"/>
    </source>
</evidence>
<proteinExistence type="inferred from homology"/>
<dbReference type="InterPro" id="IPR014027">
    <property type="entry name" value="UDP-Glc/GDP-Man_DH_C"/>
</dbReference>
<dbReference type="SMART" id="SM00984">
    <property type="entry name" value="UDPG_MGDP_dh_C"/>
    <property type="match status" value="1"/>
</dbReference>
<dbReference type="PANTHER" id="PTHR43750:SF3">
    <property type="entry name" value="UDP-GLUCOSE 6-DEHYDROGENASE TUAD"/>
    <property type="match status" value="1"/>
</dbReference>